<sequence>MRDDHQAVGLLEQKFIRLDGQEFYGETLGLPIIYKGQPAIQVFCRDITERKRPKSCSVNPICYRQWDRWLQASHMK</sequence>
<dbReference type="NCBIfam" id="TIGR00229">
    <property type="entry name" value="sensory_box"/>
    <property type="match status" value="1"/>
</dbReference>
<evidence type="ECO:0000313" key="2">
    <source>
        <dbReference type="Proteomes" id="UP000680045"/>
    </source>
</evidence>
<dbReference type="SUPFAM" id="SSF55785">
    <property type="entry name" value="PYP-like sensor domain (PAS domain)"/>
    <property type="match status" value="1"/>
</dbReference>
<dbReference type="Proteomes" id="UP000680045">
    <property type="component" value="Unassembled WGS sequence"/>
</dbReference>
<accession>A0A941FNU4</accession>
<comment type="caution">
    <text evidence="1">The sequence shown here is derived from an EMBL/GenBank/DDBJ whole genome shotgun (WGS) entry which is preliminary data.</text>
</comment>
<evidence type="ECO:0000313" key="1">
    <source>
        <dbReference type="EMBL" id="MBR8646219.1"/>
    </source>
</evidence>
<dbReference type="EMBL" id="JAGTPW010000079">
    <property type="protein sequence ID" value="MBR8646219.1"/>
    <property type="molecule type" value="Genomic_DNA"/>
</dbReference>
<reference evidence="1" key="1">
    <citation type="submission" date="2021-04" db="EMBL/GenBank/DDBJ databases">
        <title>Whole genome sequencing of Enterococci isolates from hospitalized patients.</title>
        <authorList>
            <person name="Ogoti B.M."/>
            <person name="Onyambu F.G."/>
        </authorList>
    </citation>
    <scope>NUCLEOTIDE SEQUENCE</scope>
    <source>
        <strain evidence="1">242</strain>
    </source>
</reference>
<organism evidence="1 2">
    <name type="scientific">Peribacillus frigoritolerans</name>
    <dbReference type="NCBI Taxonomy" id="450367"/>
    <lineage>
        <taxon>Bacteria</taxon>
        <taxon>Bacillati</taxon>
        <taxon>Bacillota</taxon>
        <taxon>Bacilli</taxon>
        <taxon>Bacillales</taxon>
        <taxon>Bacillaceae</taxon>
        <taxon>Peribacillus</taxon>
    </lineage>
</organism>
<name>A0A941FNU4_9BACI</name>
<dbReference type="InterPro" id="IPR035965">
    <property type="entry name" value="PAS-like_dom_sf"/>
</dbReference>
<dbReference type="InterPro" id="IPR000014">
    <property type="entry name" value="PAS"/>
</dbReference>
<dbReference type="AlphaFoldDB" id="A0A941FNU4"/>
<proteinExistence type="predicted"/>
<protein>
    <submittedName>
        <fullName evidence="1">PAS domain S-box protein</fullName>
    </submittedName>
</protein>
<dbReference type="Gene3D" id="3.30.450.20">
    <property type="entry name" value="PAS domain"/>
    <property type="match status" value="1"/>
</dbReference>
<gene>
    <name evidence="1" type="ORF">KEH51_27640</name>
</gene>